<sequence length="160" mass="18794">EKFFHTCQGKICKSKPKSEVTPDPDEAPTEEDDQLLQQQIKAAITIQKAWRGALVRRSLKLATNCALIIQRWWRKTLQHALDKRKIKALVMYIWPEKSTVLLQSLFRMWLMKTRYKKYQKAAYVIQNHWRNYCFVKASSTYSLNNLAHEGIDLNIEIVVG</sequence>
<dbReference type="SMART" id="SM00015">
    <property type="entry name" value="IQ"/>
    <property type="match status" value="3"/>
</dbReference>
<dbReference type="eggNOG" id="ENOG502SR3N">
    <property type="taxonomic scope" value="Eukaryota"/>
</dbReference>
<dbReference type="Bgee" id="ENSACAG00000028580">
    <property type="expression patterns" value="Expressed in gonad and 3 other cell types or tissues"/>
</dbReference>
<evidence type="ECO:0000313" key="1">
    <source>
        <dbReference type="Ensembl" id="ENSACAP00000021808.1"/>
    </source>
</evidence>
<dbReference type="InterPro" id="IPR039887">
    <property type="entry name" value="IQCF"/>
</dbReference>
<name>R4G9B6_ANOCA</name>
<keyword evidence="2" id="KW-1185">Reference proteome</keyword>
<dbReference type="InterPro" id="IPR027417">
    <property type="entry name" value="P-loop_NTPase"/>
</dbReference>
<dbReference type="Gene3D" id="1.20.5.190">
    <property type="match status" value="2"/>
</dbReference>
<dbReference type="Ensembl" id="ENSACAT00000029228.2">
    <property type="protein sequence ID" value="ENSACAP00000021808.1"/>
    <property type="gene ID" value="ENSACAG00000028580.2"/>
</dbReference>
<accession>R4G9B6</accession>
<protein>
    <recommendedName>
        <fullName evidence="3">IQ motif containing F1</fullName>
    </recommendedName>
</protein>
<dbReference type="GeneTree" id="ENSGT00940000172472"/>
<dbReference type="SUPFAM" id="SSF52540">
    <property type="entry name" value="P-loop containing nucleoside triphosphate hydrolases"/>
    <property type="match status" value="1"/>
</dbReference>
<proteinExistence type="predicted"/>
<reference evidence="1" key="2">
    <citation type="submission" date="2025-08" db="UniProtKB">
        <authorList>
            <consortium name="Ensembl"/>
        </authorList>
    </citation>
    <scope>IDENTIFICATION</scope>
</reference>
<dbReference type="InterPro" id="IPR000048">
    <property type="entry name" value="IQ_motif_EF-hand-BS"/>
</dbReference>
<dbReference type="Proteomes" id="UP000001646">
    <property type="component" value="Chromosome 2"/>
</dbReference>
<evidence type="ECO:0000313" key="2">
    <source>
        <dbReference type="Proteomes" id="UP000001646"/>
    </source>
</evidence>
<dbReference type="PROSITE" id="PS50096">
    <property type="entry name" value="IQ"/>
    <property type="match status" value="2"/>
</dbReference>
<reference evidence="1 2" key="1">
    <citation type="submission" date="2009-12" db="EMBL/GenBank/DDBJ databases">
        <title>The Genome Sequence of Anolis carolinensis (Green Anole Lizard).</title>
        <authorList>
            <consortium name="The Genome Sequencing Platform"/>
            <person name="Di Palma F."/>
            <person name="Alfoldi J."/>
            <person name="Heiman D."/>
            <person name="Young S."/>
            <person name="Grabherr M."/>
            <person name="Johnson J."/>
            <person name="Lander E.S."/>
            <person name="Lindblad-Toh K."/>
        </authorList>
    </citation>
    <scope>NUCLEOTIDE SEQUENCE [LARGE SCALE GENOMIC DNA]</scope>
    <source>
        <strain evidence="1 2">JBL SC #1</strain>
    </source>
</reference>
<dbReference type="PANTHER" id="PTHR21633">
    <property type="entry name" value="IQ MOTIF CONTAINING F"/>
    <property type="match status" value="1"/>
</dbReference>
<organism evidence="1 2">
    <name type="scientific">Anolis carolinensis</name>
    <name type="common">Green anole</name>
    <name type="synonym">American chameleon</name>
    <dbReference type="NCBI Taxonomy" id="28377"/>
    <lineage>
        <taxon>Eukaryota</taxon>
        <taxon>Metazoa</taxon>
        <taxon>Chordata</taxon>
        <taxon>Craniata</taxon>
        <taxon>Vertebrata</taxon>
        <taxon>Euteleostomi</taxon>
        <taxon>Lepidosauria</taxon>
        <taxon>Squamata</taxon>
        <taxon>Bifurcata</taxon>
        <taxon>Unidentata</taxon>
        <taxon>Episquamata</taxon>
        <taxon>Toxicofera</taxon>
        <taxon>Iguania</taxon>
        <taxon>Dactyloidae</taxon>
        <taxon>Anolis</taxon>
    </lineage>
</organism>
<dbReference type="PANTHER" id="PTHR21633:SF10">
    <property type="entry name" value="IQ MOTIF CONTAINING F4"/>
    <property type="match status" value="1"/>
</dbReference>
<reference evidence="1" key="3">
    <citation type="submission" date="2025-09" db="UniProtKB">
        <authorList>
            <consortium name="Ensembl"/>
        </authorList>
    </citation>
    <scope>IDENTIFICATION</scope>
</reference>
<dbReference type="Pfam" id="PF00612">
    <property type="entry name" value="IQ"/>
    <property type="match status" value="3"/>
</dbReference>
<dbReference type="HOGENOM" id="CLU_114989_2_0_1"/>
<dbReference type="AlphaFoldDB" id="R4G9B6"/>
<evidence type="ECO:0008006" key="3">
    <source>
        <dbReference type="Google" id="ProtNLM"/>
    </source>
</evidence>
<dbReference type="STRING" id="28377.ENSACAP00000021808"/>